<dbReference type="AlphaFoldDB" id="U5D2E1"/>
<keyword evidence="2" id="KW-1185">Reference proteome</keyword>
<evidence type="ECO:0000313" key="1">
    <source>
        <dbReference type="EMBL" id="ERN19801.1"/>
    </source>
</evidence>
<accession>U5D2E1</accession>
<protein>
    <submittedName>
        <fullName evidence="1">Uncharacterized protein</fullName>
    </submittedName>
</protein>
<dbReference type="Proteomes" id="UP000017836">
    <property type="component" value="Unassembled WGS sequence"/>
</dbReference>
<reference evidence="2" key="1">
    <citation type="journal article" date="2013" name="Science">
        <title>The Amborella genome and the evolution of flowering plants.</title>
        <authorList>
            <consortium name="Amborella Genome Project"/>
        </authorList>
    </citation>
    <scope>NUCLEOTIDE SEQUENCE [LARGE SCALE GENOMIC DNA]</scope>
</reference>
<dbReference type="Gramene" id="ERN19801">
    <property type="protein sequence ID" value="ERN19801"/>
    <property type="gene ID" value="AMTR_s00064p00150810"/>
</dbReference>
<gene>
    <name evidence="1" type="ORF">AMTR_s00064p00150810</name>
</gene>
<organism evidence="1 2">
    <name type="scientific">Amborella trichopoda</name>
    <dbReference type="NCBI Taxonomy" id="13333"/>
    <lineage>
        <taxon>Eukaryota</taxon>
        <taxon>Viridiplantae</taxon>
        <taxon>Streptophyta</taxon>
        <taxon>Embryophyta</taxon>
        <taxon>Tracheophyta</taxon>
        <taxon>Spermatophyta</taxon>
        <taxon>Magnoliopsida</taxon>
        <taxon>Amborellales</taxon>
        <taxon>Amborellaceae</taxon>
        <taxon>Amborella</taxon>
    </lineage>
</organism>
<name>U5D2E1_AMBTC</name>
<evidence type="ECO:0000313" key="2">
    <source>
        <dbReference type="Proteomes" id="UP000017836"/>
    </source>
</evidence>
<dbReference type="HOGENOM" id="CLU_2657778_0_0_1"/>
<sequence length="76" mass="8892">MEEAGCLEMRRMGKMRMLWEECVKLWAEEEEQQGRGRIKMDLSSLGLNREKSLSLSLPTPPLAFEFHDNKKESSDF</sequence>
<dbReference type="EMBL" id="KI392064">
    <property type="protein sequence ID" value="ERN19801.1"/>
    <property type="molecule type" value="Genomic_DNA"/>
</dbReference>
<proteinExistence type="predicted"/>